<evidence type="ECO:0000256" key="6">
    <source>
        <dbReference type="SAM" id="SignalP"/>
    </source>
</evidence>
<reference evidence="10" key="1">
    <citation type="journal article" date="2019" name="Int. J. Syst. Evol. Microbiol.">
        <title>The Global Catalogue of Microorganisms (GCM) 10K type strain sequencing project: providing services to taxonomists for standard genome sequencing and annotation.</title>
        <authorList>
            <consortium name="The Broad Institute Genomics Platform"/>
            <consortium name="The Broad Institute Genome Sequencing Center for Infectious Disease"/>
            <person name="Wu L."/>
            <person name="Ma J."/>
        </authorList>
    </citation>
    <scope>NUCLEOTIDE SEQUENCE [LARGE SCALE GENOMIC DNA]</scope>
    <source>
        <strain evidence="10">CGMCC 4.7466</strain>
    </source>
</reference>
<evidence type="ECO:0000313" key="9">
    <source>
        <dbReference type="EMBL" id="MFC4873829.1"/>
    </source>
</evidence>
<evidence type="ECO:0000313" key="10">
    <source>
        <dbReference type="Proteomes" id="UP001595818"/>
    </source>
</evidence>
<evidence type="ECO:0000259" key="8">
    <source>
        <dbReference type="Pfam" id="PF14322"/>
    </source>
</evidence>
<feature type="domain" description="SusD-like N-terminal" evidence="8">
    <location>
        <begin position="93"/>
        <end position="238"/>
    </location>
</feature>
<keyword evidence="3 6" id="KW-0732">Signal</keyword>
<keyword evidence="10" id="KW-1185">Reference proteome</keyword>
<comment type="subcellular location">
    <subcellularLocation>
        <location evidence="1">Cell outer membrane</location>
    </subcellularLocation>
</comment>
<dbReference type="InterPro" id="IPR033985">
    <property type="entry name" value="SusD-like_N"/>
</dbReference>
<dbReference type="RefSeq" id="WP_377067078.1">
    <property type="nucleotide sequence ID" value="NZ_JBHSJJ010000013.1"/>
</dbReference>
<feature type="chain" id="PRO_5047264499" evidence="6">
    <location>
        <begin position="25"/>
        <end position="669"/>
    </location>
</feature>
<dbReference type="EMBL" id="JBHSJJ010000013">
    <property type="protein sequence ID" value="MFC4873829.1"/>
    <property type="molecule type" value="Genomic_DNA"/>
</dbReference>
<dbReference type="InterPro" id="IPR012944">
    <property type="entry name" value="SusD_RagB_dom"/>
</dbReference>
<evidence type="ECO:0000256" key="5">
    <source>
        <dbReference type="ARBA" id="ARBA00023237"/>
    </source>
</evidence>
<evidence type="ECO:0000256" key="3">
    <source>
        <dbReference type="ARBA" id="ARBA00022729"/>
    </source>
</evidence>
<dbReference type="Proteomes" id="UP001595818">
    <property type="component" value="Unassembled WGS sequence"/>
</dbReference>
<dbReference type="PROSITE" id="PS51257">
    <property type="entry name" value="PROKAR_LIPOPROTEIN"/>
    <property type="match status" value="1"/>
</dbReference>
<evidence type="ECO:0000256" key="2">
    <source>
        <dbReference type="ARBA" id="ARBA00006275"/>
    </source>
</evidence>
<proteinExistence type="inferred from homology"/>
<dbReference type="InterPro" id="IPR011990">
    <property type="entry name" value="TPR-like_helical_dom_sf"/>
</dbReference>
<feature type="domain" description="RagB/SusD" evidence="7">
    <location>
        <begin position="315"/>
        <end position="655"/>
    </location>
</feature>
<name>A0ABV9T5D4_9BACT</name>
<accession>A0ABV9T5D4</accession>
<dbReference type="SUPFAM" id="SSF48452">
    <property type="entry name" value="TPR-like"/>
    <property type="match status" value="1"/>
</dbReference>
<protein>
    <submittedName>
        <fullName evidence="9">RagB/SusD family nutrient uptake outer membrane protein</fullName>
    </submittedName>
</protein>
<dbReference type="Gene3D" id="1.25.40.390">
    <property type="match status" value="1"/>
</dbReference>
<keyword evidence="4" id="KW-0472">Membrane</keyword>
<gene>
    <name evidence="9" type="ORF">ACFPFU_19150</name>
</gene>
<dbReference type="Pfam" id="PF14322">
    <property type="entry name" value="SusD-like_3"/>
    <property type="match status" value="1"/>
</dbReference>
<dbReference type="Pfam" id="PF07980">
    <property type="entry name" value="SusD_RagB"/>
    <property type="match status" value="1"/>
</dbReference>
<organism evidence="9 10">
    <name type="scientific">Negadavirga shengliensis</name>
    <dbReference type="NCBI Taxonomy" id="1389218"/>
    <lineage>
        <taxon>Bacteria</taxon>
        <taxon>Pseudomonadati</taxon>
        <taxon>Bacteroidota</taxon>
        <taxon>Cytophagia</taxon>
        <taxon>Cytophagales</taxon>
        <taxon>Cyclobacteriaceae</taxon>
        <taxon>Negadavirga</taxon>
    </lineage>
</organism>
<evidence type="ECO:0000259" key="7">
    <source>
        <dbReference type="Pfam" id="PF07980"/>
    </source>
</evidence>
<comment type="similarity">
    <text evidence="2">Belongs to the SusD family.</text>
</comment>
<feature type="signal peptide" evidence="6">
    <location>
        <begin position="1"/>
        <end position="24"/>
    </location>
</feature>
<keyword evidence="5" id="KW-0998">Cell outer membrane</keyword>
<evidence type="ECO:0000256" key="4">
    <source>
        <dbReference type="ARBA" id="ARBA00023136"/>
    </source>
</evidence>
<sequence>MKKINYTYRMSVLSFTLLLLTACSDDFLQEKRDLTGVNEQVFEDPMMATAYVDHVYHLFQPANNNRALIWDLYGGFEFSKDTDELPGQSAINRPYAQISYNQDHALKYFGARMGTSVQNNTWTRMRQINQFLAEIDNHGLPEGLRNELKGQMYFWRAWQYFDMVKLYGGVPIVLEPQNPILAEAETTQVPRSSTARCIEQIVEDLDQAIAMLPGKWDNANWGRITSGAAAAFKGRVLLTWASPQFNRDDSQDRWQRAYEANMEAKNILEASGFGLYKNGNLENGEAWEKMWFEEVGNPEAVMIYGFNTVTSDQTRKNNGWERACRPREIGGAGQITPTKQMMDAFPMADGKKPGESTVYNYEPNKFYKNRDPRFYKTFVYNGAHWPYREDQNYRHWSYRWFRNDSEELPNGTTETVGANASGIYMRKATDPQASNVDDFVVSGLDVMEIRFAEVILNLAESAIGIGNISDGLNGIMEIRERAGVENLDGTFGIGIGLSRDQAFAAVINERKVELAYEGRRYWDLRRWMLFDNSHGTVSRLGMEPIHGTRRKGIFVAVKDESGNFYQGAADPLLGSNNSGAPVLDRHPETYPPGVSNEEEYLDYLYENHFEVIEKDDLDPTNPVDWSYTWFDEYYFFGLHQEILDTSPYLQQTKGWNSMAGPGTFDPLAD</sequence>
<evidence type="ECO:0000256" key="1">
    <source>
        <dbReference type="ARBA" id="ARBA00004442"/>
    </source>
</evidence>
<comment type="caution">
    <text evidence="9">The sequence shown here is derived from an EMBL/GenBank/DDBJ whole genome shotgun (WGS) entry which is preliminary data.</text>
</comment>